<sequence length="121" mass="13948">MINNFTCDKEKNELHWIYNTHQVAIVIDDLDLAMIDEKRKLIFVLSKPLPLPVLLTVLNIDGTLLSTFAPPEGASFSYLTLNDKKEVLIVCSFSEKINGWYDWHYSLDLDKKVITRMAPSY</sequence>
<dbReference type="EMBL" id="WBSZ01000624">
    <property type="protein sequence ID" value="KAB2515275.1"/>
    <property type="molecule type" value="Genomic_DNA"/>
</dbReference>
<dbReference type="AlphaFoldDB" id="A0A6G6GYI2"/>
<reference evidence="1 2" key="1">
    <citation type="submission" date="2019-09" db="EMBL/GenBank/DDBJ databases">
        <title>Reversal of blaTEM antimicrobial resistance by CRISPR-Cas9 in clinical E. coli and other Enterobacteriaceae strains.</title>
        <authorList>
            <person name="Tagliaferri T."/>
            <person name="Guimaraes N."/>
            <person name="Pereira M."/>
            <person name="Felicori L."/>
            <person name="Horz H.-P."/>
            <person name="Santos S."/>
            <person name="Mendes T."/>
        </authorList>
    </citation>
    <scope>NUCLEOTIDE SEQUENCE [LARGE SCALE GENOMIC DNA]</scope>
    <source>
        <strain evidence="1 2">E2_blaTEM_MG</strain>
    </source>
</reference>
<comment type="caution">
    <text evidence="1">The sequence shown here is derived from an EMBL/GenBank/DDBJ whole genome shotgun (WGS) entry which is preliminary data.</text>
</comment>
<evidence type="ECO:0000313" key="2">
    <source>
        <dbReference type="Proteomes" id="UP000476281"/>
    </source>
</evidence>
<name>A0A6G6GYI2_9ENTR</name>
<protein>
    <submittedName>
        <fullName evidence="1">Uncharacterized protein</fullName>
    </submittedName>
</protein>
<evidence type="ECO:0000313" key="1">
    <source>
        <dbReference type="EMBL" id="KAB2515275.1"/>
    </source>
</evidence>
<accession>A0A6G6GYI2</accession>
<gene>
    <name evidence="1" type="ORF">F9C29_17055</name>
</gene>
<dbReference type="Proteomes" id="UP000476281">
    <property type="component" value="Unassembled WGS sequence"/>
</dbReference>
<organism evidence="1 2">
    <name type="scientific">Enterobacter hormaechei</name>
    <dbReference type="NCBI Taxonomy" id="158836"/>
    <lineage>
        <taxon>Bacteria</taxon>
        <taxon>Pseudomonadati</taxon>
        <taxon>Pseudomonadota</taxon>
        <taxon>Gammaproteobacteria</taxon>
        <taxon>Enterobacterales</taxon>
        <taxon>Enterobacteriaceae</taxon>
        <taxon>Enterobacter</taxon>
        <taxon>Enterobacter cloacae complex</taxon>
    </lineage>
</organism>
<dbReference type="RefSeq" id="WP_032634362.1">
    <property type="nucleotide sequence ID" value="NZ_BPUF01000035.1"/>
</dbReference>
<proteinExistence type="predicted"/>